<keyword evidence="3" id="KW-1185">Reference proteome</keyword>
<dbReference type="AlphaFoldDB" id="A0A5N6KR09"/>
<name>A0A5N6KR09_9ROSI</name>
<dbReference type="Proteomes" id="UP000327013">
    <property type="component" value="Unassembled WGS sequence"/>
</dbReference>
<accession>A0A5N6KR09</accession>
<dbReference type="OrthoDB" id="245563at2759"/>
<feature type="compositionally biased region" description="Polar residues" evidence="1">
    <location>
        <begin position="139"/>
        <end position="166"/>
    </location>
</feature>
<reference evidence="2 3" key="1">
    <citation type="submission" date="2019-06" db="EMBL/GenBank/DDBJ databases">
        <title>A chromosomal-level reference genome of Carpinus fangiana (Coryloideae, Betulaceae).</title>
        <authorList>
            <person name="Yang X."/>
            <person name="Wang Z."/>
            <person name="Zhang L."/>
            <person name="Hao G."/>
            <person name="Liu J."/>
            <person name="Yang Y."/>
        </authorList>
    </citation>
    <scope>NUCLEOTIDE SEQUENCE [LARGE SCALE GENOMIC DNA]</scope>
    <source>
        <strain evidence="2">Cfa_2016G</strain>
        <tissue evidence="2">Leaf</tissue>
    </source>
</reference>
<feature type="region of interest" description="Disordered" evidence="1">
    <location>
        <begin position="123"/>
        <end position="172"/>
    </location>
</feature>
<evidence type="ECO:0000313" key="3">
    <source>
        <dbReference type="Proteomes" id="UP000327013"/>
    </source>
</evidence>
<sequence length="172" mass="19773">MMIIVKRMNEDRFCTTWLDLLESMRPERSYQPWIERFPPHTTPDQMERAAHVDSCTESGYYNSWVFAICPHCVIIGMPAPHSEMLITTIDGGCRANGSTRPRASIGVFFDSENLSNFQELLPSDLEPTNQKPKFGRQSEPWSLSRASKTQSHMTTISMMRPHSSSRPIHIIW</sequence>
<protein>
    <submittedName>
        <fullName evidence="2">Uncharacterized protein</fullName>
    </submittedName>
</protein>
<evidence type="ECO:0000313" key="2">
    <source>
        <dbReference type="EMBL" id="KAB8338854.1"/>
    </source>
</evidence>
<gene>
    <name evidence="2" type="ORF">FH972_021798</name>
</gene>
<evidence type="ECO:0000256" key="1">
    <source>
        <dbReference type="SAM" id="MobiDB-lite"/>
    </source>
</evidence>
<organism evidence="2 3">
    <name type="scientific">Carpinus fangiana</name>
    <dbReference type="NCBI Taxonomy" id="176857"/>
    <lineage>
        <taxon>Eukaryota</taxon>
        <taxon>Viridiplantae</taxon>
        <taxon>Streptophyta</taxon>
        <taxon>Embryophyta</taxon>
        <taxon>Tracheophyta</taxon>
        <taxon>Spermatophyta</taxon>
        <taxon>Magnoliopsida</taxon>
        <taxon>eudicotyledons</taxon>
        <taxon>Gunneridae</taxon>
        <taxon>Pentapetalae</taxon>
        <taxon>rosids</taxon>
        <taxon>fabids</taxon>
        <taxon>Fagales</taxon>
        <taxon>Betulaceae</taxon>
        <taxon>Carpinus</taxon>
    </lineage>
</organism>
<dbReference type="EMBL" id="VIBQ01000010">
    <property type="protein sequence ID" value="KAB8338854.1"/>
    <property type="molecule type" value="Genomic_DNA"/>
</dbReference>
<comment type="caution">
    <text evidence="2">The sequence shown here is derived from an EMBL/GenBank/DDBJ whole genome shotgun (WGS) entry which is preliminary data.</text>
</comment>
<proteinExistence type="predicted"/>